<organism evidence="1 2">
    <name type="scientific">Nocardioides zeae</name>
    <dbReference type="NCBI Taxonomy" id="1457234"/>
    <lineage>
        <taxon>Bacteria</taxon>
        <taxon>Bacillati</taxon>
        <taxon>Actinomycetota</taxon>
        <taxon>Actinomycetes</taxon>
        <taxon>Propionibacteriales</taxon>
        <taxon>Nocardioidaceae</taxon>
        <taxon>Nocardioides</taxon>
    </lineage>
</organism>
<comment type="caution">
    <text evidence="1">The sequence shown here is derived from an EMBL/GenBank/DDBJ whole genome shotgun (WGS) entry which is preliminary data.</text>
</comment>
<dbReference type="EMBL" id="JAVIZJ010000011">
    <property type="protein sequence ID" value="MDR6211756.1"/>
    <property type="molecule type" value="Genomic_DNA"/>
</dbReference>
<dbReference type="Proteomes" id="UP001261666">
    <property type="component" value="Unassembled WGS sequence"/>
</dbReference>
<protein>
    <submittedName>
        <fullName evidence="1">Uncharacterized protein</fullName>
    </submittedName>
</protein>
<accession>A0ACC6ILY4</accession>
<keyword evidence="2" id="KW-1185">Reference proteome</keyword>
<evidence type="ECO:0000313" key="2">
    <source>
        <dbReference type="Proteomes" id="UP001261666"/>
    </source>
</evidence>
<reference evidence="1" key="1">
    <citation type="submission" date="2023-08" db="EMBL/GenBank/DDBJ databases">
        <title>Functional and genomic diversity of the sorghum phyllosphere microbiome.</title>
        <authorList>
            <person name="Shade A."/>
        </authorList>
    </citation>
    <scope>NUCLEOTIDE SEQUENCE</scope>
    <source>
        <strain evidence="1">SORGH_AS_0885</strain>
    </source>
</reference>
<proteinExistence type="predicted"/>
<evidence type="ECO:0000313" key="1">
    <source>
        <dbReference type="EMBL" id="MDR6211756.1"/>
    </source>
</evidence>
<sequence length="157" mass="17035">MVHEEDAGHPVTEAMLDRNWSELMQVLRVVQTGVQLLTGFLVTIPFTERFAGLDDYQRGLYVVLLVGSVLTTGLLVAPVAYHRILFRQRRRPWLVAAANNLARGGLLLLALVCAGVVHFVGDLVIGRGPGLVLALAVLAVLLGTWTLAPLLAGRHAR</sequence>
<name>A0ACC6ILY4_9ACTN</name>
<gene>
    <name evidence="1" type="ORF">QE364_003484</name>
</gene>